<name>A0A1T5MI32_9FIRM</name>
<sequence length="90" mass="10065">MKKILVACGTSENKKKFAVNTIKDYCLKEGVNVEVEGKNVYEVNLEEEKPNVIVLIGPNKFKTDIPIVVGTAFITKLNMDEACKEILSYL</sequence>
<evidence type="ECO:0000313" key="2">
    <source>
        <dbReference type="EMBL" id="SKC87906.1"/>
    </source>
</evidence>
<dbReference type="OrthoDB" id="6603449at2"/>
<protein>
    <submittedName>
        <fullName evidence="2">PTS system, galactitol-specific IIB component</fullName>
    </submittedName>
</protein>
<proteinExistence type="predicted"/>
<dbReference type="RefSeq" id="WP_079495297.1">
    <property type="nucleotide sequence ID" value="NZ_FUZT01000016.1"/>
</dbReference>
<reference evidence="3" key="1">
    <citation type="submission" date="2017-02" db="EMBL/GenBank/DDBJ databases">
        <authorList>
            <person name="Varghese N."/>
            <person name="Submissions S."/>
        </authorList>
    </citation>
    <scope>NUCLEOTIDE SEQUENCE [LARGE SCALE GENOMIC DNA]</scope>
    <source>
        <strain evidence="3">M1</strain>
    </source>
</reference>
<organism evidence="2 3">
    <name type="scientific">Maledivibacter halophilus</name>
    <dbReference type="NCBI Taxonomy" id="36842"/>
    <lineage>
        <taxon>Bacteria</taxon>
        <taxon>Bacillati</taxon>
        <taxon>Bacillota</taxon>
        <taxon>Clostridia</taxon>
        <taxon>Peptostreptococcales</taxon>
        <taxon>Caminicellaceae</taxon>
        <taxon>Maledivibacter</taxon>
    </lineage>
</organism>
<evidence type="ECO:0000256" key="1">
    <source>
        <dbReference type="ARBA" id="ARBA00022679"/>
    </source>
</evidence>
<dbReference type="InterPro" id="IPR036095">
    <property type="entry name" value="PTS_EIIB-like_sf"/>
</dbReference>
<dbReference type="Gene3D" id="3.40.50.2300">
    <property type="match status" value="1"/>
</dbReference>
<dbReference type="EMBL" id="FUZT01000016">
    <property type="protein sequence ID" value="SKC87906.1"/>
    <property type="molecule type" value="Genomic_DNA"/>
</dbReference>
<gene>
    <name evidence="2" type="ORF">SAMN02194393_04775</name>
</gene>
<dbReference type="SUPFAM" id="SSF52794">
    <property type="entry name" value="PTS system IIB component-like"/>
    <property type="match status" value="1"/>
</dbReference>
<evidence type="ECO:0000313" key="3">
    <source>
        <dbReference type="Proteomes" id="UP000190285"/>
    </source>
</evidence>
<keyword evidence="1" id="KW-0808">Transferase</keyword>
<dbReference type="STRING" id="36842.SAMN02194393_04775"/>
<dbReference type="GO" id="GO:0008982">
    <property type="term" value="F:protein-N(PI)-phosphohistidine-sugar phosphotransferase activity"/>
    <property type="evidence" value="ECO:0007669"/>
    <property type="project" value="InterPro"/>
</dbReference>
<dbReference type="AlphaFoldDB" id="A0A1T5MI32"/>
<dbReference type="Proteomes" id="UP000190285">
    <property type="component" value="Unassembled WGS sequence"/>
</dbReference>
<dbReference type="GO" id="GO:0009401">
    <property type="term" value="P:phosphoenolpyruvate-dependent sugar phosphotransferase system"/>
    <property type="evidence" value="ECO:0007669"/>
    <property type="project" value="InterPro"/>
</dbReference>
<accession>A0A1T5MI32</accession>
<keyword evidence="3" id="KW-1185">Reference proteome</keyword>